<protein>
    <submittedName>
        <fullName evidence="2">Uncharacterized protein</fullName>
    </submittedName>
</protein>
<organism evidence="1 2">
    <name type="scientific">Panagrolaimus davidi</name>
    <dbReference type="NCBI Taxonomy" id="227884"/>
    <lineage>
        <taxon>Eukaryota</taxon>
        <taxon>Metazoa</taxon>
        <taxon>Ecdysozoa</taxon>
        <taxon>Nematoda</taxon>
        <taxon>Chromadorea</taxon>
        <taxon>Rhabditida</taxon>
        <taxon>Tylenchina</taxon>
        <taxon>Panagrolaimomorpha</taxon>
        <taxon>Panagrolaimoidea</taxon>
        <taxon>Panagrolaimidae</taxon>
        <taxon>Panagrolaimus</taxon>
    </lineage>
</organism>
<evidence type="ECO:0000313" key="1">
    <source>
        <dbReference type="Proteomes" id="UP000887578"/>
    </source>
</evidence>
<accession>A0A914QBT1</accession>
<dbReference type="WBParaSite" id="PDA_v2.g24635.t1">
    <property type="protein sequence ID" value="PDA_v2.g24635.t1"/>
    <property type="gene ID" value="PDA_v2.g24635"/>
</dbReference>
<name>A0A914QBT1_9BILA</name>
<sequence length="297" mass="34370">MDSSYLACDTYLNRKRRAQDSTMVISERARFYAKYYQQNFSMPDSIIFYVAKNPNTAALYLKMVKSCKYFFVKNPIIIIKNLHADGGEWRSDNLPLNLTKYNCKYWITDEIKASASELINRNIFSSIIPKLYQCDVKYISVSDQIISFNDLSLIISSAEWIDFINVIVKHADSSDIPLEDIIAIAVNAKFVSVDKPTITAKTMKELTKLANFLKLDGLTLSHLTEVFDIDVFYDYMKKNQHTKFYISFFPQPSDAFKNRLKTIADEILETKEFDYKPHVIYFTGVGLQKLHQLSDSH</sequence>
<dbReference type="Proteomes" id="UP000887578">
    <property type="component" value="Unplaced"/>
</dbReference>
<keyword evidence="1" id="KW-1185">Reference proteome</keyword>
<proteinExistence type="predicted"/>
<reference evidence="2" key="1">
    <citation type="submission" date="2022-11" db="UniProtKB">
        <authorList>
            <consortium name="WormBaseParasite"/>
        </authorList>
    </citation>
    <scope>IDENTIFICATION</scope>
</reference>
<evidence type="ECO:0000313" key="2">
    <source>
        <dbReference type="WBParaSite" id="PDA_v2.g24635.t1"/>
    </source>
</evidence>
<dbReference type="AlphaFoldDB" id="A0A914QBT1"/>